<evidence type="ECO:0000313" key="2">
    <source>
        <dbReference type="Proteomes" id="UP001596099"/>
    </source>
</evidence>
<gene>
    <name evidence="1" type="ORF">ACFPYI_21000</name>
</gene>
<evidence type="ECO:0000313" key="1">
    <source>
        <dbReference type="EMBL" id="MFC5973811.1"/>
    </source>
</evidence>
<proteinExistence type="predicted"/>
<dbReference type="Proteomes" id="UP001596099">
    <property type="component" value="Unassembled WGS sequence"/>
</dbReference>
<comment type="caution">
    <text evidence="1">The sequence shown here is derived from an EMBL/GenBank/DDBJ whole genome shotgun (WGS) entry which is preliminary data.</text>
</comment>
<protein>
    <recommendedName>
        <fullName evidence="3">ArsR family transcriptional regulator</fullName>
    </recommendedName>
</protein>
<organism evidence="1 2">
    <name type="scientific">Halomarina salina</name>
    <dbReference type="NCBI Taxonomy" id="1872699"/>
    <lineage>
        <taxon>Archaea</taxon>
        <taxon>Methanobacteriati</taxon>
        <taxon>Methanobacteriota</taxon>
        <taxon>Stenosarchaea group</taxon>
        <taxon>Halobacteria</taxon>
        <taxon>Halobacteriales</taxon>
        <taxon>Natronomonadaceae</taxon>
        <taxon>Halomarina</taxon>
    </lineage>
</organism>
<name>A0ABD5RT97_9EURY</name>
<sequence length="119" mass="13139">MNEETSVGRPPRVTDADIIEVFARAETPVLTTSMVAEELPIGSRATLDRLKGLREKGDLDSMDVGSRAQVWWVPEDDSSSADDFEAGFGAFAGTDFAERAREVEEKFNEDAKERDALSR</sequence>
<dbReference type="AlphaFoldDB" id="A0ABD5RT97"/>
<reference evidence="1 2" key="1">
    <citation type="journal article" date="2019" name="Int. J. Syst. Evol. Microbiol.">
        <title>The Global Catalogue of Microorganisms (GCM) 10K type strain sequencing project: providing services to taxonomists for standard genome sequencing and annotation.</title>
        <authorList>
            <consortium name="The Broad Institute Genomics Platform"/>
            <consortium name="The Broad Institute Genome Sequencing Center for Infectious Disease"/>
            <person name="Wu L."/>
            <person name="Ma J."/>
        </authorList>
    </citation>
    <scope>NUCLEOTIDE SEQUENCE [LARGE SCALE GENOMIC DNA]</scope>
    <source>
        <strain evidence="1 2">CGMCC 1.12543</strain>
    </source>
</reference>
<accession>A0ABD5RT97</accession>
<dbReference type="EMBL" id="JBHSQH010000006">
    <property type="protein sequence ID" value="MFC5973811.1"/>
    <property type="molecule type" value="Genomic_DNA"/>
</dbReference>
<evidence type="ECO:0008006" key="3">
    <source>
        <dbReference type="Google" id="ProtNLM"/>
    </source>
</evidence>
<dbReference type="RefSeq" id="WP_247421951.1">
    <property type="nucleotide sequence ID" value="NZ_JALLGW010000008.1"/>
</dbReference>
<keyword evidence="2" id="KW-1185">Reference proteome</keyword>